<dbReference type="Proteomes" id="UP000193685">
    <property type="component" value="Unassembled WGS sequence"/>
</dbReference>
<dbReference type="SUPFAM" id="SSF48452">
    <property type="entry name" value="TPR-like"/>
    <property type="match status" value="1"/>
</dbReference>
<dbReference type="STRING" id="56484.A0A1Y2FP27"/>
<keyword evidence="6" id="KW-1185">Reference proteome</keyword>
<dbReference type="InterPro" id="IPR012677">
    <property type="entry name" value="Nucleotide-bd_a/b_plait_sf"/>
</dbReference>
<gene>
    <name evidence="5" type="ORF">BCR37DRAFT_391518</name>
</gene>
<feature type="compositionally biased region" description="Basic and acidic residues" evidence="3">
    <location>
        <begin position="773"/>
        <end position="782"/>
    </location>
</feature>
<evidence type="ECO:0000256" key="3">
    <source>
        <dbReference type="SAM" id="MobiDB-lite"/>
    </source>
</evidence>
<protein>
    <recommendedName>
        <fullName evidence="4">RRM domain-containing protein</fullName>
    </recommendedName>
</protein>
<dbReference type="RefSeq" id="XP_040727244.1">
    <property type="nucleotide sequence ID" value="XM_040871021.1"/>
</dbReference>
<dbReference type="Gene3D" id="3.30.70.330">
    <property type="match status" value="3"/>
</dbReference>
<dbReference type="Pfam" id="PF16842">
    <property type="entry name" value="RRM_occluded"/>
    <property type="match status" value="1"/>
</dbReference>
<dbReference type="PANTHER" id="PTHR15481:SF0">
    <property type="entry name" value="LD23870P-RELATED"/>
    <property type="match status" value="1"/>
</dbReference>
<evidence type="ECO:0000256" key="2">
    <source>
        <dbReference type="PROSITE-ProRule" id="PRU00176"/>
    </source>
</evidence>
<evidence type="ECO:0000313" key="5">
    <source>
        <dbReference type="EMBL" id="ORY85762.1"/>
    </source>
</evidence>
<dbReference type="SUPFAM" id="SSF54928">
    <property type="entry name" value="RNA-binding domain, RBD"/>
    <property type="match status" value="2"/>
</dbReference>
<dbReference type="OrthoDB" id="360390at2759"/>
<dbReference type="PANTHER" id="PTHR15481">
    <property type="entry name" value="RIBONUCLEIC ACID BINDING PROTEIN S1"/>
    <property type="match status" value="1"/>
</dbReference>
<feature type="domain" description="RRM" evidence="4">
    <location>
        <begin position="603"/>
        <end position="679"/>
    </location>
</feature>
<dbReference type="PROSITE" id="PS50102">
    <property type="entry name" value="RRM"/>
    <property type="match status" value="3"/>
</dbReference>
<evidence type="ECO:0000259" key="4">
    <source>
        <dbReference type="PROSITE" id="PS50102"/>
    </source>
</evidence>
<dbReference type="InterPro" id="IPR011990">
    <property type="entry name" value="TPR-like_helical_dom_sf"/>
</dbReference>
<feature type="domain" description="RRM" evidence="4">
    <location>
        <begin position="789"/>
        <end position="861"/>
    </location>
</feature>
<reference evidence="5 6" key="1">
    <citation type="submission" date="2016-07" db="EMBL/GenBank/DDBJ databases">
        <title>Pervasive Adenine N6-methylation of Active Genes in Fungi.</title>
        <authorList>
            <consortium name="DOE Joint Genome Institute"/>
            <person name="Mondo S.J."/>
            <person name="Dannebaum R.O."/>
            <person name="Kuo R.C."/>
            <person name="Labutti K."/>
            <person name="Haridas S."/>
            <person name="Kuo A."/>
            <person name="Salamov A."/>
            <person name="Ahrendt S.R."/>
            <person name="Lipzen A."/>
            <person name="Sullivan W."/>
            <person name="Andreopoulos W.B."/>
            <person name="Clum A."/>
            <person name="Lindquist E."/>
            <person name="Daum C."/>
            <person name="Ramamoorthy G.K."/>
            <person name="Gryganskyi A."/>
            <person name="Culley D."/>
            <person name="Magnuson J.K."/>
            <person name="James T.Y."/>
            <person name="O'Malley M.A."/>
            <person name="Stajich J.E."/>
            <person name="Spatafora J.W."/>
            <person name="Visel A."/>
            <person name="Grigoriev I.V."/>
        </authorList>
    </citation>
    <scope>NUCLEOTIDE SEQUENCE [LARGE SCALE GENOMIC DNA]</scope>
    <source>
        <strain evidence="5 6">12-1054</strain>
    </source>
</reference>
<dbReference type="GO" id="GO:0003723">
    <property type="term" value="F:RNA binding"/>
    <property type="evidence" value="ECO:0007669"/>
    <property type="project" value="UniProtKB-UniRule"/>
</dbReference>
<dbReference type="GeneID" id="63787620"/>
<comment type="caution">
    <text evidence="5">The sequence shown here is derived from an EMBL/GenBank/DDBJ whole genome shotgun (WGS) entry which is preliminary data.</text>
</comment>
<accession>A0A1Y2FP27</accession>
<feature type="domain" description="RRM" evidence="4">
    <location>
        <begin position="691"/>
        <end position="768"/>
    </location>
</feature>
<dbReference type="GO" id="GO:0000398">
    <property type="term" value="P:mRNA splicing, via spliceosome"/>
    <property type="evidence" value="ECO:0007669"/>
    <property type="project" value="TreeGrafter"/>
</dbReference>
<name>A0A1Y2FP27_PROLT</name>
<evidence type="ECO:0000313" key="6">
    <source>
        <dbReference type="Proteomes" id="UP000193685"/>
    </source>
</evidence>
<dbReference type="GO" id="GO:0005654">
    <property type="term" value="C:nucleoplasm"/>
    <property type="evidence" value="ECO:0007669"/>
    <property type="project" value="TreeGrafter"/>
</dbReference>
<evidence type="ECO:0000256" key="1">
    <source>
        <dbReference type="ARBA" id="ARBA00022884"/>
    </source>
</evidence>
<dbReference type="SMART" id="SM00360">
    <property type="entry name" value="RRM"/>
    <property type="match status" value="3"/>
</dbReference>
<dbReference type="OMA" id="DARIWEQ"/>
<dbReference type="EMBL" id="MCFI01000004">
    <property type="protein sequence ID" value="ORY85762.1"/>
    <property type="molecule type" value="Genomic_DNA"/>
</dbReference>
<dbReference type="GO" id="GO:0005737">
    <property type="term" value="C:cytoplasm"/>
    <property type="evidence" value="ECO:0007669"/>
    <property type="project" value="TreeGrafter"/>
</dbReference>
<feature type="region of interest" description="Disordered" evidence="3">
    <location>
        <begin position="764"/>
        <end position="784"/>
    </location>
</feature>
<dbReference type="InterPro" id="IPR035979">
    <property type="entry name" value="RBD_domain_sf"/>
</dbReference>
<dbReference type="CDD" id="cd00590">
    <property type="entry name" value="RRM_SF"/>
    <property type="match status" value="1"/>
</dbReference>
<dbReference type="InterPro" id="IPR031766">
    <property type="entry name" value="RRM_occluded"/>
</dbReference>
<dbReference type="Pfam" id="PF00076">
    <property type="entry name" value="RRM_1"/>
    <property type="match status" value="2"/>
</dbReference>
<dbReference type="GO" id="GO:0061574">
    <property type="term" value="C:ASAP complex"/>
    <property type="evidence" value="ECO:0007669"/>
    <property type="project" value="TreeGrafter"/>
</dbReference>
<dbReference type="Gene3D" id="1.25.40.10">
    <property type="entry name" value="Tetratricopeptide repeat domain"/>
    <property type="match status" value="2"/>
</dbReference>
<organism evidence="5 6">
    <name type="scientific">Protomyces lactucae-debilis</name>
    <dbReference type="NCBI Taxonomy" id="2754530"/>
    <lineage>
        <taxon>Eukaryota</taxon>
        <taxon>Fungi</taxon>
        <taxon>Dikarya</taxon>
        <taxon>Ascomycota</taxon>
        <taxon>Taphrinomycotina</taxon>
        <taxon>Taphrinomycetes</taxon>
        <taxon>Taphrinales</taxon>
        <taxon>Protomycetaceae</taxon>
        <taxon>Protomyces</taxon>
    </lineage>
</organism>
<dbReference type="AlphaFoldDB" id="A0A1Y2FP27"/>
<sequence>MPNMQAEGAEETLFQLVNDKLVTSPQCIPDAFKSLAADQLERFRLRCSEALLLNEALWIDWLSDWQDMDADTLLGLHSLSVQHGKSPKLWLMFLDFLDFNANELSSCTPGDIDTMYENAVNSTAFLIDSSQSIWIRYWRRLLDKASDDPEPEEVKQLEEVFMLRLSQPHLTLGETFSDFSSFVTKYDNSNYEDLLSRASITFAIAKKALMERQDHERMLKQTDGSLQAYLAYLTWQCEQPLKSDYFVHLGIALLERSLNAHPYDARIWEQGIVLYQKLSSSCDLDTQLSFAQRAVAMCPSYALFWGFLAKCIAQSSRAGGDTTNKIWQAFDNALSIRAIRSSLNEFNELVSAAYLALRHCEAEETPVPRRPVRLLEVACKKVSKIGHDQGFLLHRLLISEYTRQGKVELASKIWKSLARTHSSPSSSAFTVLKSGSLEAQDAPQLLHDALLCHALESGSVEAFAKASAVVKKANSLLAVNLRADSERVAASNDELASVRTIDKRKASSEDISQEAPFKKHKLDVDNNKRHREFKTIIVQTFVPAIDQSRLRELTKEMGEIIDIKTLTNDDRGLFYLEYDREIAEKYLGPILTQGGSVTSASGTALFVTNFPPTFNSDALANIFGDVGPVLDVRLPSLAYNQSRRFAYVQMTSQADATSALSKDGMSIDGVTLSVQISDPSKRTSRQNKTRHELFVKGVSWSATMDDVKQLFERHGEVEQVRMPSTFSTKHHDGIAFVAFKEAEGATAALALNGHEFHGRALEVQHATSQRDSSTGRKNDRSRAKQKSMKAIALLNLADTVNKIYLAEVCTQYGTVHHVELRPDHGGAIIEFVDAASAGKAALALEGRVFDNKAVHVGQVSELLQTSNPQHHDKTVMLPSSIGRRKKPLVAVRPLQSLGTSLELASHARDQPSAKTKGQDYFRELMEKKS</sequence>
<proteinExistence type="predicted"/>
<dbReference type="InterPro" id="IPR000504">
    <property type="entry name" value="RRM_dom"/>
</dbReference>
<keyword evidence="1 2" id="KW-0694">RNA-binding</keyword>